<protein>
    <submittedName>
        <fullName evidence="1">Uncharacterized protein</fullName>
    </submittedName>
</protein>
<gene>
    <name evidence="1" type="ORF">Adt_38659</name>
</gene>
<evidence type="ECO:0000313" key="2">
    <source>
        <dbReference type="Proteomes" id="UP001604336"/>
    </source>
</evidence>
<evidence type="ECO:0000313" key="1">
    <source>
        <dbReference type="EMBL" id="KAL2470523.1"/>
    </source>
</evidence>
<reference evidence="2" key="1">
    <citation type="submission" date="2024-07" db="EMBL/GenBank/DDBJ databases">
        <title>Two chromosome-level genome assemblies of Korean endemic species Abeliophyllum distichum and Forsythia ovata (Oleaceae).</title>
        <authorList>
            <person name="Jang H."/>
        </authorList>
    </citation>
    <scope>NUCLEOTIDE SEQUENCE [LARGE SCALE GENOMIC DNA]</scope>
</reference>
<dbReference type="AlphaFoldDB" id="A0ABD1Q2W2"/>
<accession>A0ABD1Q2W2</accession>
<organism evidence="1 2">
    <name type="scientific">Abeliophyllum distichum</name>
    <dbReference type="NCBI Taxonomy" id="126358"/>
    <lineage>
        <taxon>Eukaryota</taxon>
        <taxon>Viridiplantae</taxon>
        <taxon>Streptophyta</taxon>
        <taxon>Embryophyta</taxon>
        <taxon>Tracheophyta</taxon>
        <taxon>Spermatophyta</taxon>
        <taxon>Magnoliopsida</taxon>
        <taxon>eudicotyledons</taxon>
        <taxon>Gunneridae</taxon>
        <taxon>Pentapetalae</taxon>
        <taxon>asterids</taxon>
        <taxon>lamiids</taxon>
        <taxon>Lamiales</taxon>
        <taxon>Oleaceae</taxon>
        <taxon>Forsythieae</taxon>
        <taxon>Abeliophyllum</taxon>
    </lineage>
</organism>
<dbReference type="Proteomes" id="UP001604336">
    <property type="component" value="Unassembled WGS sequence"/>
</dbReference>
<keyword evidence="2" id="KW-1185">Reference proteome</keyword>
<comment type="caution">
    <text evidence="1">The sequence shown here is derived from an EMBL/GenBank/DDBJ whole genome shotgun (WGS) entry which is preliminary data.</text>
</comment>
<proteinExistence type="predicted"/>
<dbReference type="EMBL" id="JBFOLK010000012">
    <property type="protein sequence ID" value="KAL2470523.1"/>
    <property type="molecule type" value="Genomic_DNA"/>
</dbReference>
<name>A0ABD1Q2W2_9LAMI</name>
<sequence length="114" mass="13025">MLDFQDSRRTDHSSGRDVGRTTLSVAKLICWTEGWQLTEVAQVIGGGGCDLFDGRRLEQIEIWRWTGDEENEVVMARGLEGWWLALIFRRGRCRMKRNKAGTMPVACPYCVSDD</sequence>